<proteinExistence type="predicted"/>
<dbReference type="Proteomes" id="UP000266673">
    <property type="component" value="Unassembled WGS sequence"/>
</dbReference>
<keyword evidence="2" id="KW-1185">Reference proteome</keyword>
<dbReference type="EMBL" id="QKWP01000199">
    <property type="protein sequence ID" value="RIB24835.1"/>
    <property type="molecule type" value="Genomic_DNA"/>
</dbReference>
<comment type="caution">
    <text evidence="1">The sequence shown here is derived from an EMBL/GenBank/DDBJ whole genome shotgun (WGS) entry which is preliminary data.</text>
</comment>
<gene>
    <name evidence="1" type="ORF">C2G38_2031564</name>
</gene>
<evidence type="ECO:0000313" key="2">
    <source>
        <dbReference type="Proteomes" id="UP000266673"/>
    </source>
</evidence>
<dbReference type="OrthoDB" id="2420583at2759"/>
<accession>A0A397VQN1</accession>
<sequence length="176" mass="21347">MNEDWRLFLPRSKSVHKDAKLPEYAKVQNCSDKDLTWEEIDEELKKFGENEKYFRRFLLHMISQIEEHDPEFFTNYLKNDQFDINEHDIGLWLIFSESGSEELKFENCEKIYYDKDRGLIQFKEVDEKYSRLKIDSLGLNYKKIDYESERSIINFRINYEAGIIVKENFVQLMDLD</sequence>
<evidence type="ECO:0000313" key="1">
    <source>
        <dbReference type="EMBL" id="RIB24835.1"/>
    </source>
</evidence>
<name>A0A397VQN1_9GLOM</name>
<protein>
    <submittedName>
        <fullName evidence="1">Uncharacterized protein</fullName>
    </submittedName>
</protein>
<organism evidence="1 2">
    <name type="scientific">Gigaspora rosea</name>
    <dbReference type="NCBI Taxonomy" id="44941"/>
    <lineage>
        <taxon>Eukaryota</taxon>
        <taxon>Fungi</taxon>
        <taxon>Fungi incertae sedis</taxon>
        <taxon>Mucoromycota</taxon>
        <taxon>Glomeromycotina</taxon>
        <taxon>Glomeromycetes</taxon>
        <taxon>Diversisporales</taxon>
        <taxon>Gigasporaceae</taxon>
        <taxon>Gigaspora</taxon>
    </lineage>
</organism>
<reference evidence="1 2" key="1">
    <citation type="submission" date="2018-06" db="EMBL/GenBank/DDBJ databases">
        <title>Comparative genomics reveals the genomic features of Rhizophagus irregularis, R. cerebriforme, R. diaphanum and Gigaspora rosea, and their symbiotic lifestyle signature.</title>
        <authorList>
            <person name="Morin E."/>
            <person name="San Clemente H."/>
            <person name="Chen E.C.H."/>
            <person name="De La Providencia I."/>
            <person name="Hainaut M."/>
            <person name="Kuo A."/>
            <person name="Kohler A."/>
            <person name="Murat C."/>
            <person name="Tang N."/>
            <person name="Roy S."/>
            <person name="Loubradou J."/>
            <person name="Henrissat B."/>
            <person name="Grigoriev I.V."/>
            <person name="Corradi N."/>
            <person name="Roux C."/>
            <person name="Martin F.M."/>
        </authorList>
    </citation>
    <scope>NUCLEOTIDE SEQUENCE [LARGE SCALE GENOMIC DNA]</scope>
    <source>
        <strain evidence="1 2">DAOM 194757</strain>
    </source>
</reference>
<dbReference type="AlphaFoldDB" id="A0A397VQN1"/>